<protein>
    <submittedName>
        <fullName evidence="1">Uncharacterized protein</fullName>
    </submittedName>
</protein>
<dbReference type="EMBL" id="VEVS01000021">
    <property type="protein sequence ID" value="TNO41430.1"/>
    <property type="molecule type" value="Genomic_DNA"/>
</dbReference>
<evidence type="ECO:0000313" key="2">
    <source>
        <dbReference type="Proteomes" id="UP000312397"/>
    </source>
</evidence>
<reference evidence="1 2" key="1">
    <citation type="submission" date="2019-06" db="EMBL/GenBank/DDBJ databases">
        <title>Epidemiology of MDR Campylobacter spp.</title>
        <authorList>
            <person name="Addetia A."/>
            <person name="Greninger A."/>
            <person name="Fang F."/>
        </authorList>
    </citation>
    <scope>NUCLEOTIDE SEQUENCE [LARGE SCALE GENOMIC DNA]</scope>
    <source>
        <strain evidence="1 2">HMC314</strain>
    </source>
</reference>
<organism evidence="1 2">
    <name type="scientific">Campylobacter jejuni</name>
    <dbReference type="NCBI Taxonomy" id="197"/>
    <lineage>
        <taxon>Bacteria</taxon>
        <taxon>Pseudomonadati</taxon>
        <taxon>Campylobacterota</taxon>
        <taxon>Epsilonproteobacteria</taxon>
        <taxon>Campylobacterales</taxon>
        <taxon>Campylobacteraceae</taxon>
        <taxon>Campylobacter</taxon>
    </lineage>
</organism>
<proteinExistence type="predicted"/>
<gene>
    <name evidence="1" type="ORF">FH034_06565</name>
</gene>
<sequence length="61" mass="7597">MFKTFFLLKKATITFPQNVGIIFFYSFKKYQKINIKYLFFYCSEVFYSKNIFHIKNHFLIF</sequence>
<comment type="caution">
    <text evidence="1">The sequence shown here is derived from an EMBL/GenBank/DDBJ whole genome shotgun (WGS) entry which is preliminary data.</text>
</comment>
<accession>A0A5C4YEG3</accession>
<name>A0A5C4YEG3_CAMJU</name>
<dbReference type="Proteomes" id="UP000312397">
    <property type="component" value="Unassembled WGS sequence"/>
</dbReference>
<evidence type="ECO:0000313" key="1">
    <source>
        <dbReference type="EMBL" id="TNO41430.1"/>
    </source>
</evidence>
<dbReference type="AlphaFoldDB" id="A0A5C4YEG3"/>